<evidence type="ECO:0000313" key="3">
    <source>
        <dbReference type="Proteomes" id="UP001066276"/>
    </source>
</evidence>
<dbReference type="EMBL" id="JANPWB010000013">
    <property type="protein sequence ID" value="KAJ1108272.1"/>
    <property type="molecule type" value="Genomic_DNA"/>
</dbReference>
<gene>
    <name evidence="2" type="ORF">NDU88_005652</name>
</gene>
<evidence type="ECO:0000256" key="1">
    <source>
        <dbReference type="SAM" id="MobiDB-lite"/>
    </source>
</evidence>
<dbReference type="Proteomes" id="UP001066276">
    <property type="component" value="Chromosome 9"/>
</dbReference>
<keyword evidence="3" id="KW-1185">Reference proteome</keyword>
<organism evidence="2 3">
    <name type="scientific">Pleurodeles waltl</name>
    <name type="common">Iberian ribbed newt</name>
    <dbReference type="NCBI Taxonomy" id="8319"/>
    <lineage>
        <taxon>Eukaryota</taxon>
        <taxon>Metazoa</taxon>
        <taxon>Chordata</taxon>
        <taxon>Craniata</taxon>
        <taxon>Vertebrata</taxon>
        <taxon>Euteleostomi</taxon>
        <taxon>Amphibia</taxon>
        <taxon>Batrachia</taxon>
        <taxon>Caudata</taxon>
        <taxon>Salamandroidea</taxon>
        <taxon>Salamandridae</taxon>
        <taxon>Pleurodelinae</taxon>
        <taxon>Pleurodeles</taxon>
    </lineage>
</organism>
<sequence>MSLVGASRPIKFFYSYLAHPILNPVLIGREERRCCPEPAGGERDATVASGTVKKRQKKAHYRVAALPGSGRPGA</sequence>
<feature type="region of interest" description="Disordered" evidence="1">
    <location>
        <begin position="37"/>
        <end position="60"/>
    </location>
</feature>
<accession>A0AAV7N161</accession>
<reference evidence="2" key="1">
    <citation type="journal article" date="2022" name="bioRxiv">
        <title>Sequencing and chromosome-scale assembly of the giantPleurodeles waltlgenome.</title>
        <authorList>
            <person name="Brown T."/>
            <person name="Elewa A."/>
            <person name="Iarovenko S."/>
            <person name="Subramanian E."/>
            <person name="Araus A.J."/>
            <person name="Petzold A."/>
            <person name="Susuki M."/>
            <person name="Suzuki K.-i.T."/>
            <person name="Hayashi T."/>
            <person name="Toyoda A."/>
            <person name="Oliveira C."/>
            <person name="Osipova E."/>
            <person name="Leigh N.D."/>
            <person name="Simon A."/>
            <person name="Yun M.H."/>
        </authorList>
    </citation>
    <scope>NUCLEOTIDE SEQUENCE</scope>
    <source>
        <strain evidence="2">20211129_DDA</strain>
        <tissue evidence="2">Liver</tissue>
    </source>
</reference>
<protein>
    <submittedName>
        <fullName evidence="2">Uncharacterized protein</fullName>
    </submittedName>
</protein>
<proteinExistence type="predicted"/>
<evidence type="ECO:0000313" key="2">
    <source>
        <dbReference type="EMBL" id="KAJ1108272.1"/>
    </source>
</evidence>
<name>A0AAV7N161_PLEWA</name>
<dbReference type="AlphaFoldDB" id="A0AAV7N161"/>
<comment type="caution">
    <text evidence="2">The sequence shown here is derived from an EMBL/GenBank/DDBJ whole genome shotgun (WGS) entry which is preliminary data.</text>
</comment>